<comment type="caution">
    <text evidence="2">The sequence shown here is derived from an EMBL/GenBank/DDBJ whole genome shotgun (WGS) entry which is preliminary data.</text>
</comment>
<keyword evidence="3" id="KW-1185">Reference proteome</keyword>
<evidence type="ECO:0000313" key="2">
    <source>
        <dbReference type="EMBL" id="KIA92361.1"/>
    </source>
</evidence>
<dbReference type="EMBL" id="JSYN01000020">
    <property type="protein sequence ID" value="KIA92361.1"/>
    <property type="molecule type" value="Genomic_DNA"/>
</dbReference>
<accession>A0A0C1D5P0</accession>
<evidence type="ECO:0000313" key="3">
    <source>
        <dbReference type="Proteomes" id="UP000031246"/>
    </source>
</evidence>
<dbReference type="RefSeq" id="WP_039478434.1">
    <property type="nucleotide sequence ID" value="NZ_JSYN01000020.1"/>
</dbReference>
<evidence type="ECO:0000259" key="1">
    <source>
        <dbReference type="Pfam" id="PF00656"/>
    </source>
</evidence>
<dbReference type="GO" id="GO:0004197">
    <property type="term" value="F:cysteine-type endopeptidase activity"/>
    <property type="evidence" value="ECO:0007669"/>
    <property type="project" value="InterPro"/>
</dbReference>
<gene>
    <name evidence="2" type="ORF">OC25_16910</name>
</gene>
<dbReference type="Pfam" id="PF00656">
    <property type="entry name" value="Peptidase_C14"/>
    <property type="match status" value="1"/>
</dbReference>
<proteinExistence type="predicted"/>
<dbReference type="OrthoDB" id="639945at2"/>
<feature type="domain" description="Peptidase C14 caspase" evidence="1">
    <location>
        <begin position="3"/>
        <end position="234"/>
    </location>
</feature>
<protein>
    <recommendedName>
        <fullName evidence="1">Peptidase C14 caspase domain-containing protein</fullName>
    </recommendedName>
</protein>
<dbReference type="SUPFAM" id="SSF52129">
    <property type="entry name" value="Caspase-like"/>
    <property type="match status" value="1"/>
</dbReference>
<sequence>MIRRALIIYCDNTYSGKLPGPIKDEENYTKFLTSYLGGEWYAGEIRSLNNPTKLRIDETIQKFLNGADYTFIIFSGHGCINQLDNNLQYFEVADGNISIRKLITDAKRQTIIADSCRGFEKFISEEMTKAILETKMFSAGSSTRNLFNSEVLNAEAGLSILYSSSEDQSAVDSENGGVYLLSLLAIAKEWGNRYGNEFSIDLKTVHNLAIGYLNQNFNTIQVPVIEPEKRTKYFPFAVKNKRLI</sequence>
<organism evidence="2 3">
    <name type="scientific">Pedobacter kyungheensis</name>
    <dbReference type="NCBI Taxonomy" id="1069985"/>
    <lineage>
        <taxon>Bacteria</taxon>
        <taxon>Pseudomonadati</taxon>
        <taxon>Bacteroidota</taxon>
        <taxon>Sphingobacteriia</taxon>
        <taxon>Sphingobacteriales</taxon>
        <taxon>Sphingobacteriaceae</taxon>
        <taxon>Pedobacter</taxon>
    </lineage>
</organism>
<name>A0A0C1D5P0_9SPHI</name>
<reference evidence="2 3" key="1">
    <citation type="submission" date="2014-10" db="EMBL/GenBank/DDBJ databases">
        <title>Pedobacter Kyungheensis.</title>
        <authorList>
            <person name="Anderson B.M."/>
            <person name="Newman J.D."/>
        </authorList>
    </citation>
    <scope>NUCLEOTIDE SEQUENCE [LARGE SCALE GENOMIC DNA]</scope>
    <source>
        <strain evidence="2 3">KACC 16221</strain>
    </source>
</reference>
<dbReference type="GO" id="GO:0006508">
    <property type="term" value="P:proteolysis"/>
    <property type="evidence" value="ECO:0007669"/>
    <property type="project" value="InterPro"/>
</dbReference>
<dbReference type="AlphaFoldDB" id="A0A0C1D5P0"/>
<dbReference type="Proteomes" id="UP000031246">
    <property type="component" value="Unassembled WGS sequence"/>
</dbReference>
<dbReference type="Gene3D" id="3.40.50.1460">
    <property type="match status" value="1"/>
</dbReference>
<dbReference type="InterPro" id="IPR029030">
    <property type="entry name" value="Caspase-like_dom_sf"/>
</dbReference>
<dbReference type="InterPro" id="IPR011600">
    <property type="entry name" value="Pept_C14_caspase"/>
</dbReference>